<evidence type="ECO:0000313" key="2">
    <source>
        <dbReference type="EMBL" id="CAK0876148.1"/>
    </source>
</evidence>
<evidence type="ECO:0000256" key="1">
    <source>
        <dbReference type="SAM" id="MobiDB-lite"/>
    </source>
</evidence>
<reference evidence="2" key="1">
    <citation type="submission" date="2023-10" db="EMBL/GenBank/DDBJ databases">
        <authorList>
            <person name="Chen Y."/>
            <person name="Shah S."/>
            <person name="Dougan E. K."/>
            <person name="Thang M."/>
            <person name="Chan C."/>
        </authorList>
    </citation>
    <scope>NUCLEOTIDE SEQUENCE [LARGE SCALE GENOMIC DNA]</scope>
</reference>
<proteinExistence type="predicted"/>
<comment type="caution">
    <text evidence="2">The sequence shown here is derived from an EMBL/GenBank/DDBJ whole genome shotgun (WGS) entry which is preliminary data.</text>
</comment>
<keyword evidence="3" id="KW-1185">Reference proteome</keyword>
<dbReference type="EMBL" id="CAUYUJ010017599">
    <property type="protein sequence ID" value="CAK0876148.1"/>
    <property type="molecule type" value="Genomic_DNA"/>
</dbReference>
<feature type="non-terminal residue" evidence="2">
    <location>
        <position position="146"/>
    </location>
</feature>
<dbReference type="Proteomes" id="UP001189429">
    <property type="component" value="Unassembled WGS sequence"/>
</dbReference>
<name>A0ABN9VUX4_9DINO</name>
<feature type="region of interest" description="Disordered" evidence="1">
    <location>
        <begin position="90"/>
        <end position="110"/>
    </location>
</feature>
<feature type="non-terminal residue" evidence="2">
    <location>
        <position position="1"/>
    </location>
</feature>
<protein>
    <submittedName>
        <fullName evidence="2">Uncharacterized protein</fullName>
    </submittedName>
</protein>
<sequence>VGAEFGAAVGAAQSGRCIGAVMVARENFNPGNIYLEKLETSELLRWGRRGIGMLEDLQLQSVRMKVLEAIDARRSRPVIAQLPRAPRAPLNRGINWKDRPEAPASPQDGEPCFLTFTEDILNNQILRGSRALLEDPALADSRRGGA</sequence>
<evidence type="ECO:0000313" key="3">
    <source>
        <dbReference type="Proteomes" id="UP001189429"/>
    </source>
</evidence>
<gene>
    <name evidence="2" type="ORF">PCOR1329_LOCUS60619</name>
</gene>
<accession>A0ABN9VUX4</accession>
<organism evidence="2 3">
    <name type="scientific">Prorocentrum cordatum</name>
    <dbReference type="NCBI Taxonomy" id="2364126"/>
    <lineage>
        <taxon>Eukaryota</taxon>
        <taxon>Sar</taxon>
        <taxon>Alveolata</taxon>
        <taxon>Dinophyceae</taxon>
        <taxon>Prorocentrales</taxon>
        <taxon>Prorocentraceae</taxon>
        <taxon>Prorocentrum</taxon>
    </lineage>
</organism>